<keyword evidence="2" id="KW-1185">Reference proteome</keyword>
<organism evidence="1 2">
    <name type="scientific">Dermacentor silvarum</name>
    <name type="common">Tick</name>
    <dbReference type="NCBI Taxonomy" id="543639"/>
    <lineage>
        <taxon>Eukaryota</taxon>
        <taxon>Metazoa</taxon>
        <taxon>Ecdysozoa</taxon>
        <taxon>Arthropoda</taxon>
        <taxon>Chelicerata</taxon>
        <taxon>Arachnida</taxon>
        <taxon>Acari</taxon>
        <taxon>Parasitiformes</taxon>
        <taxon>Ixodida</taxon>
        <taxon>Ixodoidea</taxon>
        <taxon>Ixodidae</taxon>
        <taxon>Rhipicephalinae</taxon>
        <taxon>Dermacentor</taxon>
    </lineage>
</organism>
<name>A0ACB8C4P3_DERSI</name>
<evidence type="ECO:0000313" key="2">
    <source>
        <dbReference type="Proteomes" id="UP000821865"/>
    </source>
</evidence>
<comment type="caution">
    <text evidence="1">The sequence shown here is derived from an EMBL/GenBank/DDBJ whole genome shotgun (WGS) entry which is preliminary data.</text>
</comment>
<accession>A0ACB8C4P3</accession>
<dbReference type="EMBL" id="CM023478">
    <property type="protein sequence ID" value="KAH7933814.1"/>
    <property type="molecule type" value="Genomic_DNA"/>
</dbReference>
<protein>
    <submittedName>
        <fullName evidence="1">Uncharacterized protein</fullName>
    </submittedName>
</protein>
<proteinExistence type="predicted"/>
<sequence length="531" mass="58181">MVPPRRKWSPNGALVSQKTTVPSLRESDVVDRSSQGASEELRRSASVATESLQRPPYCVEAMAVLSVAQARVAHLDPVAAVLKVEMVEVYHLDSVRALVAHRSGQAEVILKIAVIAVMAAPPCHRGHHHRKERGNRSQKRQKAAAKKIRKRQAKGGGDGGGSGGALTSRRRTSLTDLFDMNAVRALVGGALGTAGTGLLVGTGAGLLRGTRTGRRVGRLGRRVAVRLVRKKESLDRTIRGRSGRKRRSVPVNVKLPVTKLASSIIDDVPDHLKMVHCGHHEVPNRGHDRDRFCHPEATWKTVLRMRPECVCAPGYVRNSWGDCISYDQCYHCIDKHHLNMDYNLCESKCPLVCNQPINMNCPDTCYQECACRPGYIRLHPNGGPCISIKKCLPGCSSHNQYFALCVSPCPATCANPFPTKCPKLCAGEGCVCKPGYVVLQHEPLVCVRPEECPGFRNRCPGENQVYTPCKPRCPETCWDKQPRMCTTGCAGAGCVCKQGFVVKSANPLVCVHRAQCAMFNHTSHFMHTKSL</sequence>
<gene>
    <name evidence="1" type="ORF">HPB49_017506</name>
</gene>
<reference evidence="1" key="1">
    <citation type="submission" date="2020-05" db="EMBL/GenBank/DDBJ databases">
        <title>Large-scale comparative analyses of tick genomes elucidate their genetic diversity and vector capacities.</title>
        <authorList>
            <person name="Jia N."/>
            <person name="Wang J."/>
            <person name="Shi W."/>
            <person name="Du L."/>
            <person name="Sun Y."/>
            <person name="Zhan W."/>
            <person name="Jiang J."/>
            <person name="Wang Q."/>
            <person name="Zhang B."/>
            <person name="Ji P."/>
            <person name="Sakyi L.B."/>
            <person name="Cui X."/>
            <person name="Yuan T."/>
            <person name="Jiang B."/>
            <person name="Yang W."/>
            <person name="Lam T.T.-Y."/>
            <person name="Chang Q."/>
            <person name="Ding S."/>
            <person name="Wang X."/>
            <person name="Zhu J."/>
            <person name="Ruan X."/>
            <person name="Zhao L."/>
            <person name="Wei J."/>
            <person name="Que T."/>
            <person name="Du C."/>
            <person name="Cheng J."/>
            <person name="Dai P."/>
            <person name="Han X."/>
            <person name="Huang E."/>
            <person name="Gao Y."/>
            <person name="Liu J."/>
            <person name="Shao H."/>
            <person name="Ye R."/>
            <person name="Li L."/>
            <person name="Wei W."/>
            <person name="Wang X."/>
            <person name="Wang C."/>
            <person name="Yang T."/>
            <person name="Huo Q."/>
            <person name="Li W."/>
            <person name="Guo W."/>
            <person name="Chen H."/>
            <person name="Zhou L."/>
            <person name="Ni X."/>
            <person name="Tian J."/>
            <person name="Zhou Y."/>
            <person name="Sheng Y."/>
            <person name="Liu T."/>
            <person name="Pan Y."/>
            <person name="Xia L."/>
            <person name="Li J."/>
            <person name="Zhao F."/>
            <person name="Cao W."/>
        </authorList>
    </citation>
    <scope>NUCLEOTIDE SEQUENCE</scope>
    <source>
        <strain evidence="1">Dsil-2018</strain>
    </source>
</reference>
<dbReference type="Proteomes" id="UP000821865">
    <property type="component" value="Chromosome 9"/>
</dbReference>
<evidence type="ECO:0000313" key="1">
    <source>
        <dbReference type="EMBL" id="KAH7933814.1"/>
    </source>
</evidence>